<feature type="transmembrane region" description="Helical" evidence="2">
    <location>
        <begin position="217"/>
        <end position="236"/>
    </location>
</feature>
<accession>A0A4Z1E407</accession>
<keyword evidence="2" id="KW-1133">Transmembrane helix</keyword>
<feature type="transmembrane region" description="Helical" evidence="2">
    <location>
        <begin position="129"/>
        <end position="155"/>
    </location>
</feature>
<gene>
    <name evidence="3" type="ORF">SERN_1964</name>
</gene>
<feature type="transmembrane region" description="Helical" evidence="2">
    <location>
        <begin position="298"/>
        <end position="316"/>
    </location>
</feature>
<evidence type="ECO:0008006" key="5">
    <source>
        <dbReference type="Google" id="ProtNLM"/>
    </source>
</evidence>
<evidence type="ECO:0000256" key="2">
    <source>
        <dbReference type="SAM" id="Phobius"/>
    </source>
</evidence>
<feature type="transmembrane region" description="Helical" evidence="2">
    <location>
        <begin position="167"/>
        <end position="196"/>
    </location>
</feature>
<feature type="region of interest" description="Disordered" evidence="1">
    <location>
        <begin position="1"/>
        <end position="105"/>
    </location>
</feature>
<keyword evidence="2" id="KW-0472">Membrane</keyword>
<feature type="compositionally biased region" description="Pro residues" evidence="1">
    <location>
        <begin position="17"/>
        <end position="41"/>
    </location>
</feature>
<keyword evidence="2" id="KW-0812">Transmembrane</keyword>
<feature type="transmembrane region" description="Helical" evidence="2">
    <location>
        <begin position="242"/>
        <end position="259"/>
    </location>
</feature>
<feature type="compositionally biased region" description="Low complexity" evidence="1">
    <location>
        <begin position="42"/>
        <end position="53"/>
    </location>
</feature>
<sequence length="326" mass="32665">MTDPSTPDRPGENDPNPSTPGSPPPPAAPAWGAPPPPPSSPPASQQPGPQQPGRYDAPQQPPSAYPSPQQGGFPPPPSSGFPPPPQQGAGFPPPPQGYGQPGGYQAPSSDIGVAFGWGWQKFKSNAGPLILSILLWGIGIALIAGIGFALAGAVAGTSSTAQTEAGFAAATSFGIGGIILVSILTFLAAFVAQVALTNGYLAVADRGHASLGDFFKFRHIGQGILLALLLGLASGLLSWTGIGSLAVAFFGAFAIFFVVDKGIGAIDAIKASVRLALDNAGVTIVAILVSYAGALVCGVGALVTAPLASLVLAYVYRRVTGGRVAA</sequence>
<organism evidence="3 4">
    <name type="scientific">Serinibacter arcticus</name>
    <dbReference type="NCBI Taxonomy" id="1655435"/>
    <lineage>
        <taxon>Bacteria</taxon>
        <taxon>Bacillati</taxon>
        <taxon>Actinomycetota</taxon>
        <taxon>Actinomycetes</taxon>
        <taxon>Micrococcales</taxon>
        <taxon>Beutenbergiaceae</taxon>
        <taxon>Serinibacter</taxon>
    </lineage>
</organism>
<dbReference type="EMBL" id="RHPJ01000003">
    <property type="protein sequence ID" value="TGO04371.1"/>
    <property type="molecule type" value="Genomic_DNA"/>
</dbReference>
<proteinExistence type="predicted"/>
<dbReference type="RefSeq" id="WP_135849980.1">
    <property type="nucleotide sequence ID" value="NZ_RHPJ01000003.1"/>
</dbReference>
<evidence type="ECO:0000313" key="3">
    <source>
        <dbReference type="EMBL" id="TGO04371.1"/>
    </source>
</evidence>
<keyword evidence="4" id="KW-1185">Reference proteome</keyword>
<dbReference type="OrthoDB" id="4829830at2"/>
<feature type="compositionally biased region" description="Pro residues" evidence="1">
    <location>
        <begin position="73"/>
        <end position="96"/>
    </location>
</feature>
<comment type="caution">
    <text evidence="3">The sequence shown here is derived from an EMBL/GenBank/DDBJ whole genome shotgun (WGS) entry which is preliminary data.</text>
</comment>
<evidence type="ECO:0000313" key="4">
    <source>
        <dbReference type="Proteomes" id="UP000297318"/>
    </source>
</evidence>
<dbReference type="Proteomes" id="UP000297318">
    <property type="component" value="Unassembled WGS sequence"/>
</dbReference>
<protein>
    <recommendedName>
        <fullName evidence="5">Integral membrane protein</fullName>
    </recommendedName>
</protein>
<reference evidence="3 4" key="1">
    <citation type="submission" date="2018-11" db="EMBL/GenBank/DDBJ databases">
        <title>Complete genome sequencing of the Actinobacteria Serinibacter sp. K3-2.</title>
        <authorList>
            <person name="Rakitin A.L."/>
            <person name="Beletsky A.V."/>
            <person name="Mardanov A.V."/>
            <person name="Ravin N.V."/>
            <person name="Gromova A.S."/>
            <person name="Filippova S.N."/>
            <person name="Gal'Chenko V.F."/>
        </authorList>
    </citation>
    <scope>NUCLEOTIDE SEQUENCE [LARGE SCALE GENOMIC DNA]</scope>
    <source>
        <strain evidence="3 4">K3-2</strain>
    </source>
</reference>
<name>A0A4Z1E407_9MICO</name>
<evidence type="ECO:0000256" key="1">
    <source>
        <dbReference type="SAM" id="MobiDB-lite"/>
    </source>
</evidence>
<dbReference type="AlphaFoldDB" id="A0A4Z1E407"/>